<proteinExistence type="predicted"/>
<dbReference type="EMBL" id="LJGW01000184">
    <property type="protein sequence ID" value="OEV11844.1"/>
    <property type="molecule type" value="Genomic_DNA"/>
</dbReference>
<feature type="non-terminal residue" evidence="2">
    <location>
        <position position="122"/>
    </location>
</feature>
<name>A0A1E7L6P2_9ACTN</name>
<evidence type="ECO:0000313" key="2">
    <source>
        <dbReference type="EMBL" id="OEV11844.1"/>
    </source>
</evidence>
<dbReference type="PANTHER" id="PTHR43190:SF3">
    <property type="entry name" value="N-ACETYL-D-GLUCOSAMINE KINASE"/>
    <property type="match status" value="1"/>
</dbReference>
<accession>A0A1E7L6P2</accession>
<feature type="domain" description="ATPase BadF/BadG/BcrA/BcrD type" evidence="1">
    <location>
        <begin position="3"/>
        <end position="122"/>
    </location>
</feature>
<feature type="non-terminal residue" evidence="2">
    <location>
        <position position="1"/>
    </location>
</feature>
<evidence type="ECO:0000259" key="1">
    <source>
        <dbReference type="Pfam" id="PF01869"/>
    </source>
</evidence>
<dbReference type="Proteomes" id="UP000176005">
    <property type="component" value="Unassembled WGS sequence"/>
</dbReference>
<keyword evidence="3" id="KW-1185">Reference proteome</keyword>
<dbReference type="PANTHER" id="PTHR43190">
    <property type="entry name" value="N-ACETYL-D-GLUCOSAMINE KINASE"/>
    <property type="match status" value="1"/>
</dbReference>
<dbReference type="InterPro" id="IPR052519">
    <property type="entry name" value="Euk-type_GlcNAc_Kinase"/>
</dbReference>
<gene>
    <name evidence="2" type="ORF">AN218_11205</name>
</gene>
<evidence type="ECO:0000313" key="3">
    <source>
        <dbReference type="Proteomes" id="UP000176005"/>
    </source>
</evidence>
<protein>
    <submittedName>
        <fullName evidence="2">ATPase</fullName>
    </submittedName>
</protein>
<dbReference type="Pfam" id="PF01869">
    <property type="entry name" value="BcrAD_BadFG"/>
    <property type="match status" value="1"/>
</dbReference>
<reference evidence="2 3" key="1">
    <citation type="journal article" date="2016" name="Front. Microbiol.">
        <title>Comparative Genomics Analysis of Streptomyces Species Reveals Their Adaptation to the Marine Environment and Their Diversity at the Genomic Level.</title>
        <authorList>
            <person name="Tian X."/>
            <person name="Zhang Z."/>
            <person name="Yang T."/>
            <person name="Chen M."/>
            <person name="Li J."/>
            <person name="Chen F."/>
            <person name="Yang J."/>
            <person name="Li W."/>
            <person name="Zhang B."/>
            <person name="Zhang Z."/>
            <person name="Wu J."/>
            <person name="Zhang C."/>
            <person name="Long L."/>
            <person name="Xiao J."/>
        </authorList>
    </citation>
    <scope>NUCLEOTIDE SEQUENCE [LARGE SCALE GENOMIC DNA]</scope>
    <source>
        <strain evidence="2 3">SCSIO 10429</strain>
    </source>
</reference>
<dbReference type="Gene3D" id="3.30.420.40">
    <property type="match status" value="2"/>
</dbReference>
<organism evidence="2 3">
    <name type="scientific">Streptomyces nanshensis</name>
    <dbReference type="NCBI Taxonomy" id="518642"/>
    <lineage>
        <taxon>Bacteria</taxon>
        <taxon>Bacillati</taxon>
        <taxon>Actinomycetota</taxon>
        <taxon>Actinomycetes</taxon>
        <taxon>Kitasatosporales</taxon>
        <taxon>Streptomycetaceae</taxon>
        <taxon>Streptomyces</taxon>
    </lineage>
</organism>
<comment type="caution">
    <text evidence="2">The sequence shown here is derived from an EMBL/GenBank/DDBJ whole genome shotgun (WGS) entry which is preliminary data.</text>
</comment>
<sequence length="122" mass="11734">AARTLLADAGAEADGLSAVCVGAAGMATLGEGLRAALPGALAAEFGPVRVALAADAVTAYAGALGESPGAVVAGGTGLIAMGTDLRAWQRADGWGHLLGDCGGGAWIGQAGLQAAMRDFDGR</sequence>
<dbReference type="InterPro" id="IPR002731">
    <property type="entry name" value="ATPase_BadF"/>
</dbReference>
<dbReference type="InterPro" id="IPR043129">
    <property type="entry name" value="ATPase_NBD"/>
</dbReference>
<dbReference type="AlphaFoldDB" id="A0A1E7L6P2"/>
<dbReference type="SUPFAM" id="SSF53067">
    <property type="entry name" value="Actin-like ATPase domain"/>
    <property type="match status" value="1"/>
</dbReference>
<dbReference type="RefSeq" id="WP_275936967.1">
    <property type="nucleotide sequence ID" value="NZ_LJGW01000184.1"/>
</dbReference>